<dbReference type="GO" id="GO:0042802">
    <property type="term" value="F:identical protein binding"/>
    <property type="evidence" value="ECO:0007669"/>
    <property type="project" value="TreeGrafter"/>
</dbReference>
<dbReference type="InterPro" id="IPR032834">
    <property type="entry name" value="NatK-like_C"/>
</dbReference>
<gene>
    <name evidence="6" type="ORF">KCX82_01980</name>
</gene>
<dbReference type="Gene3D" id="3.30.565.10">
    <property type="entry name" value="Histidine kinase-like ATPase, C-terminal domain"/>
    <property type="match status" value="1"/>
</dbReference>
<dbReference type="EMBL" id="JAGSND010000001">
    <property type="protein sequence ID" value="MBR0596635.1"/>
    <property type="molecule type" value="Genomic_DNA"/>
</dbReference>
<keyword evidence="3" id="KW-0418">Kinase</keyword>
<evidence type="ECO:0000256" key="3">
    <source>
        <dbReference type="ARBA" id="ARBA00022777"/>
    </source>
</evidence>
<keyword evidence="1" id="KW-0597">Phosphoprotein</keyword>
<dbReference type="SUPFAM" id="SSF55874">
    <property type="entry name" value="ATPase domain of HSP90 chaperone/DNA topoisomerase II/histidine kinase"/>
    <property type="match status" value="1"/>
</dbReference>
<keyword evidence="4" id="KW-0812">Transmembrane</keyword>
<organism evidence="6 7">
    <name type="scientific">Sinanaerobacter chloroacetimidivorans</name>
    <dbReference type="NCBI Taxonomy" id="2818044"/>
    <lineage>
        <taxon>Bacteria</taxon>
        <taxon>Bacillati</taxon>
        <taxon>Bacillota</taxon>
        <taxon>Clostridia</taxon>
        <taxon>Peptostreptococcales</taxon>
        <taxon>Anaerovoracaceae</taxon>
        <taxon>Sinanaerobacter</taxon>
    </lineage>
</organism>
<reference evidence="6" key="2">
    <citation type="submission" date="2021-04" db="EMBL/GenBank/DDBJ databases">
        <authorList>
            <person name="Liu J."/>
        </authorList>
    </citation>
    <scope>NUCLEOTIDE SEQUENCE</scope>
    <source>
        <strain evidence="6">BAD-6</strain>
    </source>
</reference>
<dbReference type="Pfam" id="PF14501">
    <property type="entry name" value="HATPase_c_5"/>
    <property type="match status" value="1"/>
</dbReference>
<evidence type="ECO:0000313" key="7">
    <source>
        <dbReference type="Proteomes" id="UP000675664"/>
    </source>
</evidence>
<feature type="domain" description="Sensor histidine kinase NatK-like C-terminal" evidence="5">
    <location>
        <begin position="321"/>
        <end position="423"/>
    </location>
</feature>
<accession>A0A8J8B1V4</accession>
<evidence type="ECO:0000259" key="5">
    <source>
        <dbReference type="Pfam" id="PF14501"/>
    </source>
</evidence>
<dbReference type="AlphaFoldDB" id="A0A8J8B1V4"/>
<keyword evidence="4" id="KW-1133">Transmembrane helix</keyword>
<keyword evidence="7" id="KW-1185">Reference proteome</keyword>
<keyword evidence="2" id="KW-0808">Transferase</keyword>
<dbReference type="InterPro" id="IPR036890">
    <property type="entry name" value="HATPase_C_sf"/>
</dbReference>
<evidence type="ECO:0000256" key="1">
    <source>
        <dbReference type="ARBA" id="ARBA00022553"/>
    </source>
</evidence>
<dbReference type="GO" id="GO:0000155">
    <property type="term" value="F:phosphorelay sensor kinase activity"/>
    <property type="evidence" value="ECO:0007669"/>
    <property type="project" value="InterPro"/>
</dbReference>
<reference evidence="6" key="1">
    <citation type="submission" date="2021-04" db="EMBL/GenBank/DDBJ databases">
        <title>Sinoanaerobacter chloroacetimidivorans sp. nov., an obligate anaerobic bacterium isolated from anaerobic sludge.</title>
        <authorList>
            <person name="Bao Y."/>
        </authorList>
    </citation>
    <scope>NUCLEOTIDE SEQUENCE</scope>
    <source>
        <strain evidence="6">BAD-6</strain>
    </source>
</reference>
<feature type="transmembrane region" description="Helical" evidence="4">
    <location>
        <begin position="175"/>
        <end position="197"/>
    </location>
</feature>
<dbReference type="InterPro" id="IPR016120">
    <property type="entry name" value="Sig_transdc_His_kin_SpoOB"/>
</dbReference>
<feature type="transmembrane region" description="Helical" evidence="4">
    <location>
        <begin position="84"/>
        <end position="105"/>
    </location>
</feature>
<dbReference type="SUPFAM" id="SSF55890">
    <property type="entry name" value="Sporulation response regulatory protein Spo0B"/>
    <property type="match status" value="1"/>
</dbReference>
<comment type="caution">
    <text evidence="6">The sequence shown here is derived from an EMBL/GenBank/DDBJ whole genome shotgun (WGS) entry which is preliminary data.</text>
</comment>
<dbReference type="RefSeq" id="WP_227016757.1">
    <property type="nucleotide sequence ID" value="NZ_JAGSND010000001.1"/>
</dbReference>
<name>A0A8J8B1V4_9FIRM</name>
<feature type="transmembrane region" description="Helical" evidence="4">
    <location>
        <begin position="59"/>
        <end position="77"/>
    </location>
</feature>
<proteinExistence type="predicted"/>
<dbReference type="PANTHER" id="PTHR40448">
    <property type="entry name" value="TWO-COMPONENT SENSOR HISTIDINE KINASE"/>
    <property type="match status" value="1"/>
</dbReference>
<feature type="transmembrane region" description="Helical" evidence="4">
    <location>
        <begin position="151"/>
        <end position="169"/>
    </location>
</feature>
<dbReference type="PANTHER" id="PTHR40448:SF1">
    <property type="entry name" value="TWO-COMPONENT SENSOR HISTIDINE KINASE"/>
    <property type="match status" value="1"/>
</dbReference>
<evidence type="ECO:0000256" key="4">
    <source>
        <dbReference type="SAM" id="Phobius"/>
    </source>
</evidence>
<keyword evidence="4" id="KW-0472">Membrane</keyword>
<protein>
    <submittedName>
        <fullName evidence="6">GHKL domain-containing protein</fullName>
    </submittedName>
</protein>
<sequence>MNLYETFAGSFIEALSICFVLNLFNSKYLENKSKVLIIALTVASITTLTDAFYVPVGYLINYMTFVVLLSFMTRIRIISVFFEYIFTLAIYATTQLLFIFISNFIKDIDTLSIAERFIHLILILIICLFLGRSRVLQLRIRPFYSTYNEEIYLIAGNLFVLSIFTLYIWDTNSKAFYGDIGILIMFALLWVIMNVYLMKKLTDERKQKEMIIIHEQYMEMTENLINGLYAEKHEFRKHIQTIEGLIHTNKSEDAIKSIEDYINELTINKREQGYKNISYQTGDSVVNGLLYVKANDAAQNHISFYYLPAKTFPDFPCQKYELIEIIGNLIDNAFDYVKNLELNDRKVFITLDIENDQKIIEVRNTYFPQTSENYGLMSKKGYSTKDGDRRGYGLYNVKSTASKYNGKLNIFCEENQLVVQVLF</sequence>
<feature type="transmembrane region" description="Helical" evidence="4">
    <location>
        <begin position="6"/>
        <end position="24"/>
    </location>
</feature>
<evidence type="ECO:0000256" key="2">
    <source>
        <dbReference type="ARBA" id="ARBA00022679"/>
    </source>
</evidence>
<feature type="transmembrane region" description="Helical" evidence="4">
    <location>
        <begin position="111"/>
        <end position="130"/>
    </location>
</feature>
<dbReference type="Proteomes" id="UP000675664">
    <property type="component" value="Unassembled WGS sequence"/>
</dbReference>
<evidence type="ECO:0000313" key="6">
    <source>
        <dbReference type="EMBL" id="MBR0596635.1"/>
    </source>
</evidence>